<proteinExistence type="predicted"/>
<dbReference type="EnsemblPlants" id="AET6Gv20144000.4">
    <property type="protein sequence ID" value="AET6Gv20144000.4"/>
    <property type="gene ID" value="AET6Gv20144000"/>
</dbReference>
<dbReference type="AlphaFoldDB" id="A0A453MYA7"/>
<accession>A0A453MYA7</accession>
<organism evidence="1 2">
    <name type="scientific">Aegilops tauschii subsp. strangulata</name>
    <name type="common">Goatgrass</name>
    <dbReference type="NCBI Taxonomy" id="200361"/>
    <lineage>
        <taxon>Eukaryota</taxon>
        <taxon>Viridiplantae</taxon>
        <taxon>Streptophyta</taxon>
        <taxon>Embryophyta</taxon>
        <taxon>Tracheophyta</taxon>
        <taxon>Spermatophyta</taxon>
        <taxon>Magnoliopsida</taxon>
        <taxon>Liliopsida</taxon>
        <taxon>Poales</taxon>
        <taxon>Poaceae</taxon>
        <taxon>BOP clade</taxon>
        <taxon>Pooideae</taxon>
        <taxon>Triticodae</taxon>
        <taxon>Triticeae</taxon>
        <taxon>Triticinae</taxon>
        <taxon>Aegilops</taxon>
    </lineage>
</organism>
<dbReference type="Proteomes" id="UP000015105">
    <property type="component" value="Chromosome 6D"/>
</dbReference>
<reference evidence="2" key="2">
    <citation type="journal article" date="2017" name="Nat. Plants">
        <title>The Aegilops tauschii genome reveals multiple impacts of transposons.</title>
        <authorList>
            <person name="Zhao G."/>
            <person name="Zou C."/>
            <person name="Li K."/>
            <person name="Wang K."/>
            <person name="Li T."/>
            <person name="Gao L."/>
            <person name="Zhang X."/>
            <person name="Wang H."/>
            <person name="Yang Z."/>
            <person name="Liu X."/>
            <person name="Jiang W."/>
            <person name="Mao L."/>
            <person name="Kong X."/>
            <person name="Jiao Y."/>
            <person name="Jia J."/>
        </authorList>
    </citation>
    <scope>NUCLEOTIDE SEQUENCE [LARGE SCALE GENOMIC DNA]</scope>
    <source>
        <strain evidence="2">cv. AL8/78</strain>
    </source>
</reference>
<evidence type="ECO:0000313" key="2">
    <source>
        <dbReference type="Proteomes" id="UP000015105"/>
    </source>
</evidence>
<reference evidence="1" key="3">
    <citation type="journal article" date="2017" name="Nature">
        <title>Genome sequence of the progenitor of the wheat D genome Aegilops tauschii.</title>
        <authorList>
            <person name="Luo M.C."/>
            <person name="Gu Y.Q."/>
            <person name="Puiu D."/>
            <person name="Wang H."/>
            <person name="Twardziok S.O."/>
            <person name="Deal K.R."/>
            <person name="Huo N."/>
            <person name="Zhu T."/>
            <person name="Wang L."/>
            <person name="Wang Y."/>
            <person name="McGuire P.E."/>
            <person name="Liu S."/>
            <person name="Long H."/>
            <person name="Ramasamy R.K."/>
            <person name="Rodriguez J.C."/>
            <person name="Van S.L."/>
            <person name="Yuan L."/>
            <person name="Wang Z."/>
            <person name="Xia Z."/>
            <person name="Xiao L."/>
            <person name="Anderson O.D."/>
            <person name="Ouyang S."/>
            <person name="Liang Y."/>
            <person name="Zimin A.V."/>
            <person name="Pertea G."/>
            <person name="Qi P."/>
            <person name="Bennetzen J.L."/>
            <person name="Dai X."/>
            <person name="Dawson M.W."/>
            <person name="Muller H.G."/>
            <person name="Kugler K."/>
            <person name="Rivarola-Duarte L."/>
            <person name="Spannagl M."/>
            <person name="Mayer K.F.X."/>
            <person name="Lu F.H."/>
            <person name="Bevan M.W."/>
            <person name="Leroy P."/>
            <person name="Li P."/>
            <person name="You F.M."/>
            <person name="Sun Q."/>
            <person name="Liu Z."/>
            <person name="Lyons E."/>
            <person name="Wicker T."/>
            <person name="Salzberg S.L."/>
            <person name="Devos K.M."/>
            <person name="Dvorak J."/>
        </authorList>
    </citation>
    <scope>NUCLEOTIDE SEQUENCE [LARGE SCALE GENOMIC DNA]</scope>
    <source>
        <strain evidence="1">cv. AL8/78</strain>
    </source>
</reference>
<name>A0A453MYA7_AEGTS</name>
<reference evidence="1" key="5">
    <citation type="journal article" date="2021" name="G3 (Bethesda)">
        <title>Aegilops tauschii genome assembly Aet v5.0 features greater sequence contiguity and improved annotation.</title>
        <authorList>
            <person name="Wang L."/>
            <person name="Zhu T."/>
            <person name="Rodriguez J.C."/>
            <person name="Deal K.R."/>
            <person name="Dubcovsky J."/>
            <person name="McGuire P.E."/>
            <person name="Lux T."/>
            <person name="Spannagl M."/>
            <person name="Mayer K.F.X."/>
            <person name="Baldrich P."/>
            <person name="Meyers B.C."/>
            <person name="Huo N."/>
            <person name="Gu Y.Q."/>
            <person name="Zhou H."/>
            <person name="Devos K.M."/>
            <person name="Bennetzen J.L."/>
            <person name="Unver T."/>
            <person name="Budak H."/>
            <person name="Gulick P.J."/>
            <person name="Galiba G."/>
            <person name="Kalapos B."/>
            <person name="Nelson D.R."/>
            <person name="Li P."/>
            <person name="You F.M."/>
            <person name="Luo M.C."/>
            <person name="Dvorak J."/>
        </authorList>
    </citation>
    <scope>NUCLEOTIDE SEQUENCE [LARGE SCALE GENOMIC DNA]</scope>
    <source>
        <strain evidence="1">cv. AL8/78</strain>
    </source>
</reference>
<protein>
    <submittedName>
        <fullName evidence="1">Uncharacterized protein</fullName>
    </submittedName>
</protein>
<dbReference type="Gramene" id="AET6Gv20144000.4">
    <property type="protein sequence ID" value="AET6Gv20144000.4"/>
    <property type="gene ID" value="AET6Gv20144000"/>
</dbReference>
<reference evidence="2" key="1">
    <citation type="journal article" date="2014" name="Science">
        <title>Ancient hybridizations among the ancestral genomes of bread wheat.</title>
        <authorList>
            <consortium name="International Wheat Genome Sequencing Consortium,"/>
            <person name="Marcussen T."/>
            <person name="Sandve S.R."/>
            <person name="Heier L."/>
            <person name="Spannagl M."/>
            <person name="Pfeifer M."/>
            <person name="Jakobsen K.S."/>
            <person name="Wulff B.B."/>
            <person name="Steuernagel B."/>
            <person name="Mayer K.F."/>
            <person name="Olsen O.A."/>
        </authorList>
    </citation>
    <scope>NUCLEOTIDE SEQUENCE [LARGE SCALE GENOMIC DNA]</scope>
    <source>
        <strain evidence="2">cv. AL8/78</strain>
    </source>
</reference>
<evidence type="ECO:0000313" key="1">
    <source>
        <dbReference type="EnsemblPlants" id="AET6Gv20144000.4"/>
    </source>
</evidence>
<sequence length="45" mass="5251">MLYQSSLVFSSKIAPLSSSKYFLDAFPYLVGFPLEYHWLFDLLCL</sequence>
<reference evidence="1" key="4">
    <citation type="submission" date="2019-03" db="UniProtKB">
        <authorList>
            <consortium name="EnsemblPlants"/>
        </authorList>
    </citation>
    <scope>IDENTIFICATION</scope>
</reference>
<keyword evidence="2" id="KW-1185">Reference proteome</keyword>